<organism evidence="2 3">
    <name type="scientific">Drosophila albomicans</name>
    <name type="common">Fruit fly</name>
    <dbReference type="NCBI Taxonomy" id="7291"/>
    <lineage>
        <taxon>Eukaryota</taxon>
        <taxon>Metazoa</taxon>
        <taxon>Ecdysozoa</taxon>
        <taxon>Arthropoda</taxon>
        <taxon>Hexapoda</taxon>
        <taxon>Insecta</taxon>
        <taxon>Pterygota</taxon>
        <taxon>Neoptera</taxon>
        <taxon>Endopterygota</taxon>
        <taxon>Diptera</taxon>
        <taxon>Brachycera</taxon>
        <taxon>Muscomorpha</taxon>
        <taxon>Ephydroidea</taxon>
        <taxon>Drosophilidae</taxon>
        <taxon>Drosophila</taxon>
    </lineage>
</organism>
<dbReference type="RefSeq" id="XP_034116969.1">
    <property type="nucleotide sequence ID" value="XM_034261078.2"/>
</dbReference>
<dbReference type="AlphaFoldDB" id="A0A6P8XUP7"/>
<dbReference type="GeneID" id="117576380"/>
<reference evidence="3" key="1">
    <citation type="submission" date="2025-08" db="UniProtKB">
        <authorList>
            <consortium name="RefSeq"/>
        </authorList>
    </citation>
    <scope>IDENTIFICATION</scope>
    <source>
        <strain evidence="3">15112-1751.03</strain>
        <tissue evidence="3">Whole Adult</tissue>
    </source>
</reference>
<feature type="region of interest" description="Disordered" evidence="1">
    <location>
        <begin position="208"/>
        <end position="234"/>
    </location>
</feature>
<proteinExistence type="predicted"/>
<sequence>MDNADKSEEKIRAVILEANDEENRQTNICSYLENLQDRLKLTVKQHSQIINSSVSLIKELGEVSTMLTLSQAGSDLQITKIKRLIMEFENMHSGDSGQALSCNEVRNLQGIIADYRRLDESHLLQDSLMCCKLANESLNKVQTMMNQLTANGWRTSEASPQGSQILGASPSANCSLREKIRAFNQASEQGKNPLQNFAMCFSSKSNTDIMPNRSHTNSGYEGDVDSEVDKSLQS</sequence>
<feature type="compositionally biased region" description="Polar residues" evidence="1">
    <location>
        <begin position="208"/>
        <end position="219"/>
    </location>
</feature>
<keyword evidence="2" id="KW-1185">Reference proteome</keyword>
<evidence type="ECO:0000313" key="3">
    <source>
        <dbReference type="RefSeq" id="XP_034116969.1"/>
    </source>
</evidence>
<evidence type="ECO:0000313" key="2">
    <source>
        <dbReference type="Proteomes" id="UP000515160"/>
    </source>
</evidence>
<gene>
    <name evidence="3" type="primary">LOC117576380</name>
</gene>
<evidence type="ECO:0000256" key="1">
    <source>
        <dbReference type="SAM" id="MobiDB-lite"/>
    </source>
</evidence>
<dbReference type="Proteomes" id="UP000515160">
    <property type="component" value="Chromosome 2R"/>
</dbReference>
<name>A0A6P8XUP7_DROAB</name>
<dbReference type="OrthoDB" id="8034037at2759"/>
<protein>
    <submittedName>
        <fullName evidence="3">Uncharacterized protein LOC117576380 isoform X1</fullName>
    </submittedName>
</protein>
<accession>A0A6P8XUP7</accession>